<comment type="caution">
    <text evidence="17">The sequence shown here is derived from an EMBL/GenBank/DDBJ whole genome shotgun (WGS) entry which is preliminary data.</text>
</comment>
<dbReference type="Pfam" id="PF00732">
    <property type="entry name" value="GMC_oxred_N"/>
    <property type="match status" value="1"/>
</dbReference>
<dbReference type="GO" id="GO:0050660">
    <property type="term" value="F:flavin adenine dinucleotide binding"/>
    <property type="evidence" value="ECO:0007669"/>
    <property type="project" value="InterPro"/>
</dbReference>
<keyword evidence="9" id="KW-0753">Steroid metabolism</keyword>
<evidence type="ECO:0000313" key="18">
    <source>
        <dbReference type="Proteomes" id="UP000535543"/>
    </source>
</evidence>
<dbReference type="EC" id="1.1.3.6" evidence="13"/>
<evidence type="ECO:0000256" key="2">
    <source>
        <dbReference type="ARBA" id="ARBA00010790"/>
    </source>
</evidence>
<name>A0A848KNC7_9NOCA</name>
<evidence type="ECO:0000256" key="15">
    <source>
        <dbReference type="ARBA" id="ARBA00049778"/>
    </source>
</evidence>
<dbReference type="EMBL" id="VCQU01000009">
    <property type="protein sequence ID" value="NMN98152.1"/>
    <property type="molecule type" value="Genomic_DNA"/>
</dbReference>
<dbReference type="InterPro" id="IPR052542">
    <property type="entry name" value="Cholesterol_Oxidase"/>
</dbReference>
<dbReference type="PROSITE" id="PS51379">
    <property type="entry name" value="4FE4S_FER_2"/>
    <property type="match status" value="1"/>
</dbReference>
<evidence type="ECO:0000256" key="1">
    <source>
        <dbReference type="ARBA" id="ARBA00001974"/>
    </source>
</evidence>
<evidence type="ECO:0000259" key="16">
    <source>
        <dbReference type="PROSITE" id="PS51379"/>
    </source>
</evidence>
<dbReference type="AlphaFoldDB" id="A0A848KNC7"/>
<dbReference type="InterPro" id="IPR000172">
    <property type="entry name" value="GMC_OxRdtase_N"/>
</dbReference>
<evidence type="ECO:0000256" key="5">
    <source>
        <dbReference type="ARBA" id="ARBA00022827"/>
    </source>
</evidence>
<evidence type="ECO:0000256" key="6">
    <source>
        <dbReference type="ARBA" id="ARBA00023002"/>
    </source>
</evidence>
<keyword evidence="6" id="KW-0560">Oxidoreductase</keyword>
<comment type="cofactor">
    <cofactor evidence="1">
        <name>FAD</name>
        <dbReference type="ChEBI" id="CHEBI:57692"/>
    </cofactor>
</comment>
<dbReference type="Proteomes" id="UP000535543">
    <property type="component" value="Unassembled WGS sequence"/>
</dbReference>
<dbReference type="SUPFAM" id="SSF51905">
    <property type="entry name" value="FAD/NAD(P)-binding domain"/>
    <property type="match status" value="1"/>
</dbReference>
<evidence type="ECO:0000256" key="11">
    <source>
        <dbReference type="ARBA" id="ARBA00038856"/>
    </source>
</evidence>
<dbReference type="InterPro" id="IPR036188">
    <property type="entry name" value="FAD/NAD-bd_sf"/>
</dbReference>
<protein>
    <recommendedName>
        <fullName evidence="14">Cholesterol oxidase</fullName>
        <ecNumber evidence="13">1.1.3.6</ecNumber>
        <ecNumber evidence="11">5.3.3.1</ecNumber>
    </recommendedName>
    <alternativeName>
        <fullName evidence="15">Cholesterol isomerase</fullName>
    </alternativeName>
</protein>
<dbReference type="Pfam" id="PF05199">
    <property type="entry name" value="GMC_oxred_C"/>
    <property type="match status" value="1"/>
</dbReference>
<feature type="domain" description="4Fe-4S ferredoxin-type" evidence="16">
    <location>
        <begin position="161"/>
        <end position="190"/>
    </location>
</feature>
<dbReference type="Gene3D" id="3.50.50.60">
    <property type="entry name" value="FAD/NAD(P)-binding domain"/>
    <property type="match status" value="3"/>
</dbReference>
<comment type="similarity">
    <text evidence="2">Belongs to the GMC oxidoreductase family.</text>
</comment>
<accession>A0A848KNC7</accession>
<keyword evidence="7" id="KW-0443">Lipid metabolism</keyword>
<keyword evidence="8" id="KW-1207">Sterol metabolism</keyword>
<evidence type="ECO:0000256" key="3">
    <source>
        <dbReference type="ARBA" id="ARBA00022548"/>
    </source>
</evidence>
<evidence type="ECO:0000256" key="7">
    <source>
        <dbReference type="ARBA" id="ARBA00023098"/>
    </source>
</evidence>
<evidence type="ECO:0000256" key="13">
    <source>
        <dbReference type="ARBA" id="ARBA00049723"/>
    </source>
</evidence>
<dbReference type="InterPro" id="IPR017896">
    <property type="entry name" value="4Fe4S_Fe-S-bd"/>
</dbReference>
<evidence type="ECO:0000256" key="4">
    <source>
        <dbReference type="ARBA" id="ARBA00022630"/>
    </source>
</evidence>
<evidence type="ECO:0000256" key="8">
    <source>
        <dbReference type="ARBA" id="ARBA00023166"/>
    </source>
</evidence>
<gene>
    <name evidence="17" type="ORF">FGL95_24220</name>
</gene>
<dbReference type="InterPro" id="IPR007867">
    <property type="entry name" value="GMC_OxRtase_C"/>
</dbReference>
<evidence type="ECO:0000256" key="12">
    <source>
        <dbReference type="ARBA" id="ARBA00049645"/>
    </source>
</evidence>
<reference evidence="17 18" key="1">
    <citation type="submission" date="2019-05" db="EMBL/GenBank/DDBJ databases">
        <authorList>
            <person name="Lee S.D."/>
        </authorList>
    </citation>
    <scope>NUCLEOTIDE SEQUENCE [LARGE SCALE GENOMIC DNA]</scope>
    <source>
        <strain evidence="17 18">YC2-7</strain>
    </source>
</reference>
<keyword evidence="10" id="KW-0413">Isomerase</keyword>
<dbReference type="GO" id="GO:0004769">
    <property type="term" value="F:steroid Delta-isomerase activity"/>
    <property type="evidence" value="ECO:0007669"/>
    <property type="project" value="UniProtKB-EC"/>
</dbReference>
<dbReference type="GO" id="GO:0016995">
    <property type="term" value="F:cholesterol oxidase activity"/>
    <property type="evidence" value="ECO:0007669"/>
    <property type="project" value="UniProtKB-EC"/>
</dbReference>
<organism evidence="17 18">
    <name type="scientific">Antrihabitans stalactiti</name>
    <dbReference type="NCBI Taxonomy" id="2584121"/>
    <lineage>
        <taxon>Bacteria</taxon>
        <taxon>Bacillati</taxon>
        <taxon>Actinomycetota</taxon>
        <taxon>Actinomycetes</taxon>
        <taxon>Mycobacteriales</taxon>
        <taxon>Nocardiaceae</taxon>
        <taxon>Antrihabitans</taxon>
    </lineage>
</organism>
<sequence length="490" mass="52675">MTTNGTPDVVIVGSGFGGAVAACRLATAGKRVLMLERGRKWRTEDTPAESGKNWFYDPKNPLERDGWMDVRRLDGDMTVVCGAGVGGGSLIYANVCIDADSKVFESGWPSAINGAVLAPYYERVSTMLSPQRVPVDRPVSRMNLLQEAAVAIGEGAKFERLELAVDFASCTFCGNCDIGCATGAKKTLDLNYLAKAQTNDQTEIRAHCQVSHISGASGGWRVHYVDYSSGKAVPSEIVAPRLILAAGSIGSTEILLRSRQRGLTTLPRALGRGWSSNGDFLTPAKYKSRSPQPTNGPTITSAISFLDGYPPARFFIEDGGIPNLANVIFEADTKPGRFWAWLSRRGGFGSVMPWFGQAIDAADGDFYLGRSWLRPWRTAMKLNWNPARSEQAIDAMEEMHVRLSKATGGYPIRLPSWGLFKGLVTPHPLGGCNMAASPAAGVVDDVGKVFGHQGLYVMDGAIVPRAIGRNPSKTIAALAERAVEALLADM</sequence>
<reference evidence="17 18" key="2">
    <citation type="submission" date="2020-06" db="EMBL/GenBank/DDBJ databases">
        <title>Antribacter stalactiti gen. nov., sp. nov., a new member of the family Nacardiaceae isolated from a cave.</title>
        <authorList>
            <person name="Kim I.S."/>
        </authorList>
    </citation>
    <scope>NUCLEOTIDE SEQUENCE [LARGE SCALE GENOMIC DNA]</scope>
    <source>
        <strain evidence="17 18">YC2-7</strain>
    </source>
</reference>
<keyword evidence="5" id="KW-0274">FAD</keyword>
<keyword evidence="3" id="KW-0153">Cholesterol metabolism</keyword>
<proteinExistence type="inferred from homology"/>
<keyword evidence="4" id="KW-0285">Flavoprotein</keyword>
<evidence type="ECO:0000256" key="14">
    <source>
        <dbReference type="ARBA" id="ARBA00049744"/>
    </source>
</evidence>
<evidence type="ECO:0000313" key="17">
    <source>
        <dbReference type="EMBL" id="NMN98152.1"/>
    </source>
</evidence>
<dbReference type="EC" id="5.3.3.1" evidence="11"/>
<dbReference type="PANTHER" id="PTHR47470">
    <property type="entry name" value="CHOLESTEROL OXIDASE"/>
    <property type="match status" value="1"/>
</dbReference>
<dbReference type="PANTHER" id="PTHR47470:SF1">
    <property type="entry name" value="FAD-DEPENDENT OXIDOREDUCTASE 2 FAD BINDING DOMAIN-CONTAINING PROTEIN"/>
    <property type="match status" value="1"/>
</dbReference>
<keyword evidence="18" id="KW-1185">Reference proteome</keyword>
<dbReference type="GO" id="GO:0008203">
    <property type="term" value="P:cholesterol metabolic process"/>
    <property type="evidence" value="ECO:0007669"/>
    <property type="project" value="UniProtKB-KW"/>
</dbReference>
<evidence type="ECO:0000256" key="9">
    <source>
        <dbReference type="ARBA" id="ARBA00023221"/>
    </source>
</evidence>
<evidence type="ECO:0000256" key="10">
    <source>
        <dbReference type="ARBA" id="ARBA00023235"/>
    </source>
</evidence>
<comment type="pathway">
    <text evidence="12">Steroid metabolism; cholesterol degradation.</text>
</comment>